<evidence type="ECO:0000313" key="5">
    <source>
        <dbReference type="Proteomes" id="UP000317176"/>
    </source>
</evidence>
<proteinExistence type="predicted"/>
<gene>
    <name evidence="4" type="ORF">IQ17_02306</name>
</gene>
<dbReference type="GO" id="GO:0005576">
    <property type="term" value="C:extracellular region"/>
    <property type="evidence" value="ECO:0007669"/>
    <property type="project" value="InterPro"/>
</dbReference>
<keyword evidence="2" id="KW-1015">Disulfide bond</keyword>
<protein>
    <submittedName>
        <fullName evidence="4">PAN domain-containing protein</fullName>
    </submittedName>
</protein>
<evidence type="ECO:0000256" key="2">
    <source>
        <dbReference type="ARBA" id="ARBA00023157"/>
    </source>
</evidence>
<keyword evidence="5" id="KW-1185">Reference proteome</keyword>
<evidence type="ECO:0000259" key="3">
    <source>
        <dbReference type="SMART" id="SM00223"/>
    </source>
</evidence>
<dbReference type="InterPro" id="IPR000177">
    <property type="entry name" value="Apple"/>
</dbReference>
<dbReference type="Pfam" id="PF14295">
    <property type="entry name" value="PAN_4"/>
    <property type="match status" value="2"/>
</dbReference>
<evidence type="ECO:0000313" key="4">
    <source>
        <dbReference type="EMBL" id="TWI06919.1"/>
    </source>
</evidence>
<keyword evidence="1" id="KW-0677">Repeat</keyword>
<feature type="domain" description="Apple" evidence="3">
    <location>
        <begin position="135"/>
        <end position="205"/>
    </location>
</feature>
<comment type="caution">
    <text evidence="4">The sequence shown here is derived from an EMBL/GenBank/DDBJ whole genome shotgun (WGS) entry which is preliminary data.</text>
</comment>
<dbReference type="Gene3D" id="3.50.4.10">
    <property type="entry name" value="Hepatocyte Growth Factor"/>
    <property type="match status" value="2"/>
</dbReference>
<dbReference type="EMBL" id="VLKL01000005">
    <property type="protein sequence ID" value="TWI06919.1"/>
    <property type="molecule type" value="Genomic_DNA"/>
</dbReference>
<organism evidence="4 5">
    <name type="scientific">Bradyrhizobium daqingense</name>
    <dbReference type="NCBI Taxonomy" id="993502"/>
    <lineage>
        <taxon>Bacteria</taxon>
        <taxon>Pseudomonadati</taxon>
        <taxon>Pseudomonadota</taxon>
        <taxon>Alphaproteobacteria</taxon>
        <taxon>Hyphomicrobiales</taxon>
        <taxon>Nitrobacteraceae</taxon>
        <taxon>Bradyrhizobium</taxon>
    </lineage>
</organism>
<dbReference type="Proteomes" id="UP000317176">
    <property type="component" value="Unassembled WGS sequence"/>
</dbReference>
<sequence length="208" mass="22165">MIGSKNLSVVNNSKAVPMGKGRLRGVIAKVLASVVACAALLSLVCASVPARAQTAFDRPGGDYFSTPVTSGDPEDCALLCERDRRCRSWSFNYPDVEGGSAVCWLKNTVPARIPGSCCISGVRGAGVIEPRIEGVETSIDRPGGDLRNFELKSGEGEEACKAACTADNKCRAFTYARPGYTGREARCFLKKDIKPPRRKAGFTSGVVR</sequence>
<dbReference type="GO" id="GO:0006508">
    <property type="term" value="P:proteolysis"/>
    <property type="evidence" value="ECO:0007669"/>
    <property type="project" value="InterPro"/>
</dbReference>
<evidence type="ECO:0000256" key="1">
    <source>
        <dbReference type="ARBA" id="ARBA00022737"/>
    </source>
</evidence>
<dbReference type="InterPro" id="IPR003609">
    <property type="entry name" value="Pan_app"/>
</dbReference>
<feature type="domain" description="Apple" evidence="3">
    <location>
        <begin position="52"/>
        <end position="125"/>
    </location>
</feature>
<reference evidence="4 5" key="1">
    <citation type="journal article" date="2015" name="Stand. Genomic Sci.">
        <title>Genomic Encyclopedia of Bacterial and Archaeal Type Strains, Phase III: the genomes of soil and plant-associated and newly described type strains.</title>
        <authorList>
            <person name="Whitman W.B."/>
            <person name="Woyke T."/>
            <person name="Klenk H.P."/>
            <person name="Zhou Y."/>
            <person name="Lilburn T.G."/>
            <person name="Beck B.J."/>
            <person name="De Vos P."/>
            <person name="Vandamme P."/>
            <person name="Eisen J.A."/>
            <person name="Garrity G."/>
            <person name="Hugenholtz P."/>
            <person name="Kyrpides N.C."/>
        </authorList>
    </citation>
    <scope>NUCLEOTIDE SEQUENCE [LARGE SCALE GENOMIC DNA]</scope>
    <source>
        <strain evidence="4 5">CGMCC 1.10947</strain>
    </source>
</reference>
<dbReference type="SMART" id="SM00223">
    <property type="entry name" value="APPLE"/>
    <property type="match status" value="2"/>
</dbReference>
<dbReference type="CDD" id="cd01100">
    <property type="entry name" value="APPLE_Factor_XI_like"/>
    <property type="match status" value="1"/>
</dbReference>
<name>A0A562LH00_9BRAD</name>
<accession>A0A562LH00</accession>
<dbReference type="AlphaFoldDB" id="A0A562LH00"/>